<feature type="region of interest" description="Disordered" evidence="1">
    <location>
        <begin position="290"/>
        <end position="340"/>
    </location>
</feature>
<feature type="region of interest" description="Disordered" evidence="1">
    <location>
        <begin position="1"/>
        <end position="257"/>
    </location>
</feature>
<sequence>MAVPTSPSRMSRLALFSTKAGPSRLGPSPPLAPDPGDPDDDWYIPYNGPIEQPPKSNHASDSRDSWGDILHGVLSEEEDGARRGASASGHDPRQSHAASAPEHDASRSRAVSIASRQTRSTGAADSRRNTNARSGAAHPRHTLKPKGSTMSFVNLDQLGGVGGTPTPVERTAPHAYPPLPLPDHHHHHRQSPSPASRRASLASIFTFGRRKSLRTSASMDSLARERTQHPDPEPPLPTSAPATATPRPALGRARANTAALLDATRGATTSRIVHEDEYYDSYYSTLLATPGDGGSGGGGPASEDTSLRSHHPYAYPFAHPDPSAPASEPQGAPATTANKGKARLVVPRINFLDPRAGPRGAAGTAGTAGAGAGAEAAAAAGARVPDYLKPSPRNSLLKASISTPNLKGRQRWLAAETCTRSGFSTLARQLSEDLEDLRHAYGGGSQEDDLSFEEPRMWSRLRGPPRTDDLSNEAPGVVLARFTSPTSSTDTRNGYDSPVRLPIDTSFVVAPATDIPEDVESSRASSVFEQSPLHAEENPQERLRVGSIEAVSTPPVIFTPQRQSQIISLIEHSAPGEPEDERGIAAAAAAYFRRDSEPAEPRLLLVPSPRSTLPSPLTPNTRSSYMTSNTDTSRMSGLSDFPAPPTVLPSSSSAAVSATSLLHPHVGAELRPRLEREPSLATFGRQDSAASSEYGLIGEAL</sequence>
<evidence type="ECO:0000256" key="1">
    <source>
        <dbReference type="SAM" id="MobiDB-lite"/>
    </source>
</evidence>
<accession>K5WEE7</accession>
<feature type="compositionally biased region" description="Polar residues" evidence="1">
    <location>
        <begin position="117"/>
        <end position="133"/>
    </location>
</feature>
<gene>
    <name evidence="2" type="ORF">PHACADRAFT_26288</name>
</gene>
<evidence type="ECO:0000313" key="2">
    <source>
        <dbReference type="EMBL" id="EKM57675.1"/>
    </source>
</evidence>
<dbReference type="AlphaFoldDB" id="K5WEE7"/>
<feature type="compositionally biased region" description="Low complexity" evidence="1">
    <location>
        <begin position="605"/>
        <end position="624"/>
    </location>
</feature>
<feature type="region of interest" description="Disordered" evidence="1">
    <location>
        <begin position="605"/>
        <end position="637"/>
    </location>
</feature>
<dbReference type="HOGENOM" id="CLU_393345_0_0_1"/>
<name>K5WEE7_PHACS</name>
<keyword evidence="3" id="KW-1185">Reference proteome</keyword>
<dbReference type="RefSeq" id="XP_007392710.1">
    <property type="nucleotide sequence ID" value="XM_007392648.1"/>
</dbReference>
<dbReference type="GeneID" id="18918406"/>
<evidence type="ECO:0000313" key="3">
    <source>
        <dbReference type="Proteomes" id="UP000008370"/>
    </source>
</evidence>
<reference evidence="2 3" key="1">
    <citation type="journal article" date="2012" name="BMC Genomics">
        <title>Comparative genomics of the white-rot fungi, Phanerochaete carnosa and P. chrysosporium, to elucidate the genetic basis of the distinct wood types they colonize.</title>
        <authorList>
            <person name="Suzuki H."/>
            <person name="MacDonald J."/>
            <person name="Syed K."/>
            <person name="Salamov A."/>
            <person name="Hori C."/>
            <person name="Aerts A."/>
            <person name="Henrissat B."/>
            <person name="Wiebenga A."/>
            <person name="vanKuyk P.A."/>
            <person name="Barry K."/>
            <person name="Lindquist E."/>
            <person name="LaButti K."/>
            <person name="Lapidus A."/>
            <person name="Lucas S."/>
            <person name="Coutinho P."/>
            <person name="Gong Y."/>
            <person name="Samejima M."/>
            <person name="Mahadevan R."/>
            <person name="Abou-Zaid M."/>
            <person name="de Vries R.P."/>
            <person name="Igarashi K."/>
            <person name="Yadav J.S."/>
            <person name="Grigoriev I.V."/>
            <person name="Master E.R."/>
        </authorList>
    </citation>
    <scope>NUCLEOTIDE SEQUENCE [LARGE SCALE GENOMIC DNA]</scope>
    <source>
        <strain evidence="2 3">HHB-10118-sp</strain>
    </source>
</reference>
<feature type="compositionally biased region" description="Gly residues" evidence="1">
    <location>
        <begin position="291"/>
        <end position="300"/>
    </location>
</feature>
<feature type="compositionally biased region" description="Low complexity" evidence="1">
    <location>
        <begin position="239"/>
        <end position="255"/>
    </location>
</feature>
<dbReference type="STRING" id="650164.K5WEE7"/>
<dbReference type="InParanoid" id="K5WEE7"/>
<feature type="compositionally biased region" description="Low complexity" evidence="1">
    <location>
        <begin position="191"/>
        <end position="203"/>
    </location>
</feature>
<protein>
    <submittedName>
        <fullName evidence="2">Uncharacterized protein</fullName>
    </submittedName>
</protein>
<dbReference type="KEGG" id="pco:PHACADRAFT_26288"/>
<dbReference type="Proteomes" id="UP000008370">
    <property type="component" value="Unassembled WGS sequence"/>
</dbReference>
<dbReference type="EMBL" id="JH930470">
    <property type="protein sequence ID" value="EKM57675.1"/>
    <property type="molecule type" value="Genomic_DNA"/>
</dbReference>
<dbReference type="OrthoDB" id="3228777at2759"/>
<proteinExistence type="predicted"/>
<feature type="compositionally biased region" description="Polar residues" evidence="1">
    <location>
        <begin position="625"/>
        <end position="636"/>
    </location>
</feature>
<organism evidence="2 3">
    <name type="scientific">Phanerochaete carnosa (strain HHB-10118-sp)</name>
    <name type="common">White-rot fungus</name>
    <name type="synonym">Peniophora carnosa</name>
    <dbReference type="NCBI Taxonomy" id="650164"/>
    <lineage>
        <taxon>Eukaryota</taxon>
        <taxon>Fungi</taxon>
        <taxon>Dikarya</taxon>
        <taxon>Basidiomycota</taxon>
        <taxon>Agaricomycotina</taxon>
        <taxon>Agaricomycetes</taxon>
        <taxon>Polyporales</taxon>
        <taxon>Phanerochaetaceae</taxon>
        <taxon>Phanerochaete</taxon>
    </lineage>
</organism>
<feature type="compositionally biased region" description="Basic and acidic residues" evidence="1">
    <location>
        <begin position="222"/>
        <end position="232"/>
    </location>
</feature>